<dbReference type="InterPro" id="IPR006860">
    <property type="entry name" value="FecR"/>
</dbReference>
<accession>A0AAE3EQB8</accession>
<comment type="caution">
    <text evidence="4">The sequence shown here is derived from an EMBL/GenBank/DDBJ whole genome shotgun (WGS) entry which is preliminary data.</text>
</comment>
<dbReference type="Gene3D" id="2.60.120.1440">
    <property type="match status" value="1"/>
</dbReference>
<keyword evidence="1" id="KW-0812">Transmembrane</keyword>
<proteinExistence type="predicted"/>
<dbReference type="AlphaFoldDB" id="A0AAE3EQB8"/>
<dbReference type="Pfam" id="PF16344">
    <property type="entry name" value="FecR_C"/>
    <property type="match status" value="1"/>
</dbReference>
<evidence type="ECO:0000259" key="3">
    <source>
        <dbReference type="Pfam" id="PF16344"/>
    </source>
</evidence>
<name>A0AAE3EQB8_9FLAO</name>
<dbReference type="InterPro" id="IPR012373">
    <property type="entry name" value="Ferrdict_sens_TM"/>
</dbReference>
<keyword evidence="1" id="KW-1133">Transmembrane helix</keyword>
<feature type="transmembrane region" description="Helical" evidence="1">
    <location>
        <begin position="81"/>
        <end position="101"/>
    </location>
</feature>
<keyword evidence="5" id="KW-1185">Reference proteome</keyword>
<dbReference type="Proteomes" id="UP001199795">
    <property type="component" value="Unassembled WGS sequence"/>
</dbReference>
<protein>
    <submittedName>
        <fullName evidence="4">DUF4974 domain-containing protein</fullName>
    </submittedName>
</protein>
<dbReference type="Gene3D" id="3.55.50.30">
    <property type="match status" value="1"/>
</dbReference>
<dbReference type="Pfam" id="PF04773">
    <property type="entry name" value="FecR"/>
    <property type="match status" value="1"/>
</dbReference>
<dbReference type="RefSeq" id="WP_237239625.1">
    <property type="nucleotide sequence ID" value="NZ_JAKKDU010000008.1"/>
</dbReference>
<organism evidence="4 5">
    <name type="scientific">Wocania arenilitoris</name>
    <dbReference type="NCBI Taxonomy" id="2044858"/>
    <lineage>
        <taxon>Bacteria</taxon>
        <taxon>Pseudomonadati</taxon>
        <taxon>Bacteroidota</taxon>
        <taxon>Flavobacteriia</taxon>
        <taxon>Flavobacteriales</taxon>
        <taxon>Flavobacteriaceae</taxon>
        <taxon>Wocania</taxon>
    </lineage>
</organism>
<reference evidence="4" key="1">
    <citation type="submission" date="2022-01" db="EMBL/GenBank/DDBJ databases">
        <title>Draft genome sequence of Sabulilitoribacter arenilitoris KCTC 52401.</title>
        <authorList>
            <person name="Oh J.-S."/>
        </authorList>
    </citation>
    <scope>NUCLEOTIDE SEQUENCE</scope>
    <source>
        <strain evidence="4">HMF6543</strain>
    </source>
</reference>
<evidence type="ECO:0000313" key="5">
    <source>
        <dbReference type="Proteomes" id="UP001199795"/>
    </source>
</evidence>
<evidence type="ECO:0000313" key="4">
    <source>
        <dbReference type="EMBL" id="MCF7568279.1"/>
    </source>
</evidence>
<dbReference type="GO" id="GO:0016989">
    <property type="term" value="F:sigma factor antagonist activity"/>
    <property type="evidence" value="ECO:0007669"/>
    <property type="project" value="TreeGrafter"/>
</dbReference>
<dbReference type="InterPro" id="IPR032508">
    <property type="entry name" value="FecR_C"/>
</dbReference>
<dbReference type="PANTHER" id="PTHR30273:SF2">
    <property type="entry name" value="PROTEIN FECR"/>
    <property type="match status" value="1"/>
</dbReference>
<feature type="domain" description="Protein FecR C-terminal" evidence="3">
    <location>
        <begin position="323"/>
        <end position="392"/>
    </location>
</feature>
<dbReference type="EMBL" id="JAKKDU010000008">
    <property type="protein sequence ID" value="MCF7568279.1"/>
    <property type="molecule type" value="Genomic_DNA"/>
</dbReference>
<gene>
    <name evidence="4" type="ORF">L3X37_07870</name>
</gene>
<keyword evidence="1" id="KW-0472">Membrane</keyword>
<dbReference type="PANTHER" id="PTHR30273">
    <property type="entry name" value="PERIPLASMIC SIGNAL SENSOR AND SIGMA FACTOR ACTIVATOR FECR-RELATED"/>
    <property type="match status" value="1"/>
</dbReference>
<evidence type="ECO:0000259" key="2">
    <source>
        <dbReference type="Pfam" id="PF04773"/>
    </source>
</evidence>
<feature type="domain" description="FecR protein" evidence="2">
    <location>
        <begin position="182"/>
        <end position="277"/>
    </location>
</feature>
<sequence length="393" mass="44884">MIKSNIEKLIIKYCINQINSDELDILNSWLNEKESNKIIFKHYIVTNYSIEHYKSVNASNLKITWSTIESKIKPNKRKRSYWKYAAAASVMLFISLSILFIKNREQDIPSNIITTTPPTLINNDIEIGSKKATLTLEDGSNIFLEKGKDFVSNNLKADDKGIVYKGAKVSKNKIQYNYLTIPRGGEFSIKLPDGSQVWLNSESQLKYPVAFAKGEPRKVELVYGEAYFKVSPSTNHDGSKFIVNTQMQEIEVLGTEFNINAYKDEPYIYTTLVEGSIAINNSLNMAILKPGDQSEINIADQNSTINITQVNVKKIISWKKGIFTFSNLPLKEIAKVLSRWYDVDIIFANKELEDIRFNGVSSKKQNIEEILINIRNTNFINNYKIDGKTIFIR</sequence>
<evidence type="ECO:0000256" key="1">
    <source>
        <dbReference type="SAM" id="Phobius"/>
    </source>
</evidence>